<evidence type="ECO:0000313" key="27">
    <source>
        <dbReference type="EMBL" id="MBN9413269.1"/>
    </source>
</evidence>
<evidence type="ECO:0000256" key="11">
    <source>
        <dbReference type="ARBA" id="ARBA00044884"/>
    </source>
</evidence>
<comment type="function">
    <text evidence="23">Lysosomal dipeptide uniporter that selectively exports lysine, arginine or histidine-containing dipeptides with a net positive charge from the lysosome lumen into the cytosol. Could play a role in a specific type of protein O-glycosylation indirectly regulating macrophages migration and tissue invasion. Also essential for liver homeostasis.</text>
</comment>
<comment type="catalytic activity">
    <reaction evidence="10">
        <text>L-alpha-aminoacyl-L-arginine(out) = L-alpha-aminoacyl-L-arginine(in)</text>
        <dbReference type="Rhea" id="RHEA:79367"/>
        <dbReference type="ChEBI" id="CHEBI:229968"/>
    </reaction>
</comment>
<evidence type="ECO:0000256" key="19">
    <source>
        <dbReference type="ARBA" id="ARBA00044919"/>
    </source>
</evidence>
<evidence type="ECO:0000256" key="1">
    <source>
        <dbReference type="ARBA" id="ARBA00004155"/>
    </source>
</evidence>
<evidence type="ECO:0000256" key="15">
    <source>
        <dbReference type="ARBA" id="ARBA00044899"/>
    </source>
</evidence>
<evidence type="ECO:0000256" key="16">
    <source>
        <dbReference type="ARBA" id="ARBA00044900"/>
    </source>
</evidence>
<feature type="transmembrane region" description="Helical" evidence="25">
    <location>
        <begin position="232"/>
        <end position="255"/>
    </location>
</feature>
<dbReference type="InterPro" id="IPR036259">
    <property type="entry name" value="MFS_trans_sf"/>
</dbReference>
<evidence type="ECO:0000259" key="26">
    <source>
        <dbReference type="PROSITE" id="PS50850"/>
    </source>
</evidence>
<evidence type="ECO:0000313" key="28">
    <source>
        <dbReference type="Proteomes" id="UP000664414"/>
    </source>
</evidence>
<feature type="transmembrane region" description="Helical" evidence="25">
    <location>
        <begin position="267"/>
        <end position="286"/>
    </location>
</feature>
<evidence type="ECO:0000256" key="8">
    <source>
        <dbReference type="ARBA" id="ARBA00044876"/>
    </source>
</evidence>
<keyword evidence="6 25" id="KW-0472">Membrane</keyword>
<feature type="transmembrane region" description="Helical" evidence="25">
    <location>
        <begin position="88"/>
        <end position="106"/>
    </location>
</feature>
<evidence type="ECO:0000256" key="3">
    <source>
        <dbReference type="ARBA" id="ARBA00022448"/>
    </source>
</evidence>
<dbReference type="InterPro" id="IPR020846">
    <property type="entry name" value="MFS_dom"/>
</dbReference>
<protein>
    <recommendedName>
        <fullName evidence="21">Lysosomal dipeptide transporter MFSD1</fullName>
    </recommendedName>
    <alternativeName>
        <fullName evidence="22">Major facilitator superfamily domain-containing protein 1</fullName>
    </alternativeName>
</protein>
<organism evidence="27 28">
    <name type="scientific">Candidatus Paracaedimonas acanthamoebae</name>
    <dbReference type="NCBI Taxonomy" id="244581"/>
    <lineage>
        <taxon>Bacteria</taxon>
        <taxon>Pseudomonadati</taxon>
        <taxon>Pseudomonadota</taxon>
        <taxon>Alphaproteobacteria</taxon>
        <taxon>Holosporales</taxon>
        <taxon>Caedimonadaceae</taxon>
        <taxon>Candidatus Paracaedimonas</taxon>
    </lineage>
</organism>
<evidence type="ECO:0000256" key="5">
    <source>
        <dbReference type="ARBA" id="ARBA00022989"/>
    </source>
</evidence>
<evidence type="ECO:0000256" key="20">
    <source>
        <dbReference type="ARBA" id="ARBA00044924"/>
    </source>
</evidence>
<evidence type="ECO:0000256" key="13">
    <source>
        <dbReference type="ARBA" id="ARBA00044893"/>
    </source>
</evidence>
<dbReference type="PROSITE" id="PS50850">
    <property type="entry name" value="MFS"/>
    <property type="match status" value="1"/>
</dbReference>
<evidence type="ECO:0000256" key="18">
    <source>
        <dbReference type="ARBA" id="ARBA00044912"/>
    </source>
</evidence>
<feature type="domain" description="Major facilitator superfamily (MFS) profile" evidence="26">
    <location>
        <begin position="19"/>
        <end position="427"/>
    </location>
</feature>
<keyword evidence="4 25" id="KW-0812">Transmembrane</keyword>
<feature type="transmembrane region" description="Helical" evidence="25">
    <location>
        <begin position="402"/>
        <end position="423"/>
    </location>
</feature>
<comment type="catalytic activity">
    <reaction evidence="17">
        <text>L-arginyl-glycine(out) = L-arginyl-glycine(in)</text>
        <dbReference type="Rhea" id="RHEA:79391"/>
        <dbReference type="ChEBI" id="CHEBI:229955"/>
    </reaction>
</comment>
<comment type="catalytic activity">
    <reaction evidence="13">
        <text>L-alpha-aminoacyl-L-lysine(out) = L-alpha-aminoacyl-L-lysine(in)</text>
        <dbReference type="Rhea" id="RHEA:79383"/>
        <dbReference type="ChEBI" id="CHEBI:229966"/>
    </reaction>
</comment>
<comment type="catalytic activity">
    <reaction evidence="11">
        <text>L-alpha-aminoacyl-L-histidine(out) = L-alpha-aminoacyl-L-histidine(in)</text>
        <dbReference type="Rhea" id="RHEA:79375"/>
        <dbReference type="ChEBI" id="CHEBI:229967"/>
    </reaction>
</comment>
<dbReference type="InterPro" id="IPR011701">
    <property type="entry name" value="MFS"/>
</dbReference>
<evidence type="ECO:0000256" key="14">
    <source>
        <dbReference type="ARBA" id="ARBA00044898"/>
    </source>
</evidence>
<name>A0A8J7PWK2_9PROT</name>
<feature type="transmembrane region" description="Helical" evidence="25">
    <location>
        <begin position="175"/>
        <end position="196"/>
    </location>
</feature>
<keyword evidence="7" id="KW-0458">Lysosome</keyword>
<evidence type="ECO:0000256" key="21">
    <source>
        <dbReference type="ARBA" id="ARBA00044985"/>
    </source>
</evidence>
<evidence type="ECO:0000256" key="6">
    <source>
        <dbReference type="ARBA" id="ARBA00023136"/>
    </source>
</evidence>
<comment type="catalytic activity">
    <reaction evidence="15">
        <text>L-arginyl-L-alpha-amino acid(out) = L-arginyl-L-alpha-amino acid(in)</text>
        <dbReference type="Rhea" id="RHEA:79371"/>
        <dbReference type="ChEBI" id="CHEBI:84315"/>
    </reaction>
</comment>
<feature type="transmembrane region" description="Helical" evidence="25">
    <location>
        <begin position="118"/>
        <end position="139"/>
    </location>
</feature>
<comment type="catalytic activity">
    <reaction evidence="14">
        <text>L-aspartyl-L-lysine(out) = L-aspartyl-L-lysine(in)</text>
        <dbReference type="Rhea" id="RHEA:79411"/>
        <dbReference type="ChEBI" id="CHEBI:229953"/>
    </reaction>
</comment>
<dbReference type="AlphaFoldDB" id="A0A8J7PWK2"/>
<evidence type="ECO:0000256" key="22">
    <source>
        <dbReference type="ARBA" id="ARBA00045018"/>
    </source>
</evidence>
<evidence type="ECO:0000256" key="4">
    <source>
        <dbReference type="ARBA" id="ARBA00022692"/>
    </source>
</evidence>
<comment type="similarity">
    <text evidence="2">Belongs to the major facilitator superfamily.</text>
</comment>
<evidence type="ECO:0000256" key="9">
    <source>
        <dbReference type="ARBA" id="ARBA00044878"/>
    </source>
</evidence>
<dbReference type="InterPro" id="IPR052187">
    <property type="entry name" value="MFSD1"/>
</dbReference>
<feature type="transmembrane region" description="Helical" evidence="25">
    <location>
        <begin position="56"/>
        <end position="76"/>
    </location>
</feature>
<evidence type="ECO:0000256" key="17">
    <source>
        <dbReference type="ARBA" id="ARBA00044903"/>
    </source>
</evidence>
<feature type="transmembrane region" description="Helical" evidence="25">
    <location>
        <begin position="324"/>
        <end position="345"/>
    </location>
</feature>
<dbReference type="Gene3D" id="1.20.1250.20">
    <property type="entry name" value="MFS general substrate transporter like domains"/>
    <property type="match status" value="2"/>
</dbReference>
<evidence type="ECO:0000256" key="12">
    <source>
        <dbReference type="ARBA" id="ARBA00044891"/>
    </source>
</evidence>
<dbReference type="SUPFAM" id="SSF103473">
    <property type="entry name" value="MFS general substrate transporter"/>
    <property type="match status" value="1"/>
</dbReference>
<comment type="caution">
    <text evidence="27">The sequence shown here is derived from an EMBL/GenBank/DDBJ whole genome shotgun (WGS) entry which is preliminary data.</text>
</comment>
<evidence type="ECO:0000256" key="2">
    <source>
        <dbReference type="ARBA" id="ARBA00008335"/>
    </source>
</evidence>
<dbReference type="PANTHER" id="PTHR23512:SF3">
    <property type="entry name" value="MAJOR FACILITATOR SUPERFAMILY DOMAIN-CONTAINING PROTEIN 1"/>
    <property type="match status" value="1"/>
</dbReference>
<feature type="transmembrane region" description="Helical" evidence="25">
    <location>
        <begin position="146"/>
        <end position="169"/>
    </location>
</feature>
<evidence type="ECO:0000256" key="24">
    <source>
        <dbReference type="ARBA" id="ARBA00046376"/>
    </source>
</evidence>
<comment type="catalytic activity">
    <reaction evidence="16">
        <text>L-lysyl-L-lysine(out) = L-lysyl-L-lysine(in)</text>
        <dbReference type="Rhea" id="RHEA:79403"/>
        <dbReference type="ChEBI" id="CHEBI:229956"/>
    </reaction>
</comment>
<comment type="catalytic activity">
    <reaction evidence="12">
        <text>L-lysyl-L-alpha-amino acid(out) = L-lysyl-L-alpha-amino acid(in)</text>
        <dbReference type="Rhea" id="RHEA:79387"/>
        <dbReference type="ChEBI" id="CHEBI:229965"/>
    </reaction>
</comment>
<dbReference type="EMBL" id="JAFKGL010000019">
    <property type="protein sequence ID" value="MBN9413269.1"/>
    <property type="molecule type" value="Genomic_DNA"/>
</dbReference>
<dbReference type="Proteomes" id="UP000664414">
    <property type="component" value="Unassembled WGS sequence"/>
</dbReference>
<accession>A0A8J7PWK2</accession>
<feature type="transmembrane region" description="Helical" evidence="25">
    <location>
        <begin position="298"/>
        <end position="318"/>
    </location>
</feature>
<comment type="catalytic activity">
    <reaction evidence="19">
        <text>L-alanyl-L-lysine(out) = L-alanyl-L-lysine(in)</text>
        <dbReference type="Rhea" id="RHEA:79415"/>
        <dbReference type="ChEBI" id="CHEBI:192470"/>
    </reaction>
</comment>
<evidence type="ECO:0000256" key="25">
    <source>
        <dbReference type="SAM" id="Phobius"/>
    </source>
</evidence>
<gene>
    <name evidence="27" type="ORF">J0H12_05030</name>
</gene>
<comment type="catalytic activity">
    <reaction evidence="8">
        <text>L-lysyl-L-alanine(out) = L-lysyl-L-alanine(in)</text>
        <dbReference type="Rhea" id="RHEA:79399"/>
        <dbReference type="ChEBI" id="CHEBI:229954"/>
    </reaction>
</comment>
<reference evidence="27" key="1">
    <citation type="submission" date="2021-02" db="EMBL/GenBank/DDBJ databases">
        <title>Thiocyanate and organic carbon inputs drive convergent selection for specific autotrophic Afipia and Thiobacillus strains within complex microbiomes.</title>
        <authorList>
            <person name="Huddy R.J."/>
            <person name="Sachdeva R."/>
            <person name="Kadzinga F."/>
            <person name="Kantor R.S."/>
            <person name="Harrison S.T.L."/>
            <person name="Banfield J.F."/>
        </authorList>
    </citation>
    <scope>NUCLEOTIDE SEQUENCE</scope>
    <source>
        <strain evidence="27">SCN18_10_11_15_R4_P_38_20</strain>
    </source>
</reference>
<dbReference type="Pfam" id="PF07690">
    <property type="entry name" value="MFS_1"/>
    <property type="match status" value="2"/>
</dbReference>
<keyword evidence="3" id="KW-0813">Transport</keyword>
<comment type="catalytic activity">
    <reaction evidence="18">
        <text>L-histidyl-L-alpha-amino acid(out) = L-histidyl-L-alpha-amino acid(in)</text>
        <dbReference type="Rhea" id="RHEA:79379"/>
        <dbReference type="ChEBI" id="CHEBI:229964"/>
    </reaction>
</comment>
<sequence length="441" mass="48662">MTLPQKKSPSQVSKIDFLPWKIWACGSFFYFFQFILRISPSIITEDLMRHFNVQSYALGILSAFFYNAYALMQVPIGMIVDRFGPRKILALSCFTTVIGTLIFSMAQTLTVASFGRLLIGAGSACALLGSIKLITLWFPPQRVGRLIGLTIFLGTLGASIGGAPLAFLIEKTTWKISFFLLAALGLCLTITIWFVVKDKNPEENPWNRSLNPGLEGASLLKGLLITIRMPKIWIIAVYSALMYVPIAAFADLWGIPFMREMYNLDRPVAASVISMIFIGAAIGSPISTFLSDHYKTRLWPMTIAAIGSSLVYVTIIYVPNIPLSVMYILLFLAGIFYSGKILSFASICDIVPHSVSGVAIGFANMTVMLSGVICLPLIGGLLDQFWQGKITNGLPDYTLGEWRFALMPIPFSILIALLLLKFIPETFPEDLKKPLHSAPLE</sequence>
<comment type="catalytic activity">
    <reaction evidence="9">
        <text>L-histidyl-glycine(out) = L-histidyl-glycine(in)</text>
        <dbReference type="Rhea" id="RHEA:79395"/>
        <dbReference type="ChEBI" id="CHEBI:229957"/>
    </reaction>
</comment>
<feature type="transmembrane region" description="Helical" evidence="25">
    <location>
        <begin position="357"/>
        <end position="382"/>
    </location>
</feature>
<comment type="subunit">
    <text evidence="24">Homodimer. Interacts with lysosomal protein GLMP (via lumenal domain); the interaction starts while both proteins are still in the endoplasmic reticulum and is required for stabilization of MFSD1 in lysosomes but has no direct effect on its targeting to lysosomes or transporter activity.</text>
</comment>
<evidence type="ECO:0000256" key="10">
    <source>
        <dbReference type="ARBA" id="ARBA00044881"/>
    </source>
</evidence>
<comment type="subcellular location">
    <subcellularLocation>
        <location evidence="1">Lysosome membrane</location>
        <topology evidence="1">Multi-pass membrane protein</topology>
    </subcellularLocation>
</comment>
<dbReference type="GO" id="GO:0022857">
    <property type="term" value="F:transmembrane transporter activity"/>
    <property type="evidence" value="ECO:0007669"/>
    <property type="project" value="InterPro"/>
</dbReference>
<dbReference type="PANTHER" id="PTHR23512">
    <property type="entry name" value="MAJOR FACILITATOR SUPERFAMILY DOMAIN-CONTAINING PROTEIN 1"/>
    <property type="match status" value="1"/>
</dbReference>
<keyword evidence="5 25" id="KW-1133">Transmembrane helix</keyword>
<feature type="transmembrane region" description="Helical" evidence="25">
    <location>
        <begin position="20"/>
        <end position="36"/>
    </location>
</feature>
<evidence type="ECO:0000256" key="23">
    <source>
        <dbReference type="ARBA" id="ARBA00045709"/>
    </source>
</evidence>
<evidence type="ECO:0000256" key="7">
    <source>
        <dbReference type="ARBA" id="ARBA00023228"/>
    </source>
</evidence>
<dbReference type="GO" id="GO:0005765">
    <property type="term" value="C:lysosomal membrane"/>
    <property type="evidence" value="ECO:0007669"/>
    <property type="project" value="UniProtKB-SubCell"/>
</dbReference>
<proteinExistence type="inferred from homology"/>
<comment type="catalytic activity">
    <reaction evidence="20">
        <text>L-lysyl-glycine(out) = L-lysyl-glycine(in)</text>
        <dbReference type="Rhea" id="RHEA:79407"/>
        <dbReference type="ChEBI" id="CHEBI:191202"/>
    </reaction>
</comment>